<evidence type="ECO:0000256" key="1">
    <source>
        <dbReference type="ARBA" id="ARBA00022723"/>
    </source>
</evidence>
<keyword evidence="9" id="KW-1185">Reference proteome</keyword>
<dbReference type="OMA" id="PHMGPHS"/>
<reference evidence="10" key="1">
    <citation type="submission" date="2017-02" db="UniProtKB">
        <authorList>
            <consortium name="WormBaseParasite"/>
        </authorList>
    </citation>
    <scope>IDENTIFICATION</scope>
</reference>
<dbReference type="STRING" id="103827.A0A0N5D186"/>
<evidence type="ECO:0000256" key="4">
    <source>
        <dbReference type="ARBA" id="ARBA00023038"/>
    </source>
</evidence>
<feature type="domain" description="PET" evidence="7">
    <location>
        <begin position="149"/>
        <end position="257"/>
    </location>
</feature>
<dbReference type="FunFam" id="2.10.110.10:FF:000005">
    <property type="entry name" value="Testin isoform 1"/>
    <property type="match status" value="1"/>
</dbReference>
<dbReference type="PROSITE" id="PS50023">
    <property type="entry name" value="LIM_DOMAIN_2"/>
    <property type="match status" value="2"/>
</dbReference>
<reference evidence="8 9" key="2">
    <citation type="submission" date="2018-11" db="EMBL/GenBank/DDBJ databases">
        <authorList>
            <consortium name="Pathogen Informatics"/>
        </authorList>
    </citation>
    <scope>NUCLEOTIDE SEQUENCE [LARGE SCALE GENOMIC DNA]</scope>
</reference>
<evidence type="ECO:0000256" key="5">
    <source>
        <dbReference type="PROSITE-ProRule" id="PRU00125"/>
    </source>
</evidence>
<keyword evidence="2" id="KW-0677">Repeat</keyword>
<evidence type="ECO:0000259" key="6">
    <source>
        <dbReference type="PROSITE" id="PS50023"/>
    </source>
</evidence>
<evidence type="ECO:0000256" key="3">
    <source>
        <dbReference type="ARBA" id="ARBA00022833"/>
    </source>
</evidence>
<keyword evidence="4 5" id="KW-0440">LIM domain</keyword>
<dbReference type="PANTHER" id="PTHR24211:SF22">
    <property type="entry name" value="TESTIN"/>
    <property type="match status" value="1"/>
</dbReference>
<gene>
    <name evidence="8" type="ORF">TCLT_LOCUS6593</name>
</gene>
<dbReference type="InterPro" id="IPR001781">
    <property type="entry name" value="Znf_LIM"/>
</dbReference>
<dbReference type="PANTHER" id="PTHR24211">
    <property type="entry name" value="LIM DOMAIN-CONTAINING PROTEIN"/>
    <property type="match status" value="1"/>
</dbReference>
<feature type="domain" description="LIM zinc-binding" evidence="6">
    <location>
        <begin position="347"/>
        <end position="407"/>
    </location>
</feature>
<dbReference type="AlphaFoldDB" id="A0A0N5D186"/>
<dbReference type="InterPro" id="IPR047120">
    <property type="entry name" value="Pk/Esn/Tes"/>
</dbReference>
<evidence type="ECO:0000313" key="10">
    <source>
        <dbReference type="WBParaSite" id="TCLT_0000660401-mRNA-1"/>
    </source>
</evidence>
<feature type="domain" description="LIM zinc-binding" evidence="6">
    <location>
        <begin position="282"/>
        <end position="345"/>
    </location>
</feature>
<sequence length="470" mass="54427">MPSEVDCRRGAHVNPDIFKLENKPRNILCHEIGAGSRCLKCDCPGLDLHYWRKMCKICSCRMDDHDVILPRNMDHGQIVIGRLFDFIPHFESKLRLTSPVSLKQSCSVSHNMSEVCYLQYKLFANYCLGVVIFKEIFILSPNFQQKKLESLYNVKLENPGEKNMMSEYTWVPTTDKVLTEKYFNALPESERPIANTEGALDRRQKLQYQLPHHDSDASAAKSLKTELDKKEHANYVMTVKEKIVGVGRLIQFSETDTSYNYNEAAASRSIETGSDSPHYSIGECQFCHKNLKVGEVAVVTEHGLSDEMWHVNCFKCHICSQRLVDLLYFYKNGIYYCGRHFGDSVYPRCSGCDELIFSKEYTFAEEKSWHLDHFCCFGCDMQLGGHRYMMKDEQPFCFACYMKRYAKTCHFCNIKIAPDQQRISFKNLHWHAGDRCFRCKKCGKVLLNQKFIVKNEEVFCSSECKKNYAG</sequence>
<dbReference type="Pfam" id="PF06297">
    <property type="entry name" value="PET"/>
    <property type="match status" value="1"/>
</dbReference>
<dbReference type="InterPro" id="IPR010442">
    <property type="entry name" value="PET_domain"/>
</dbReference>
<dbReference type="EMBL" id="UYYF01004428">
    <property type="protein sequence ID" value="VDN03959.1"/>
    <property type="molecule type" value="Genomic_DNA"/>
</dbReference>
<evidence type="ECO:0000256" key="2">
    <source>
        <dbReference type="ARBA" id="ARBA00022737"/>
    </source>
</evidence>
<dbReference type="SUPFAM" id="SSF57716">
    <property type="entry name" value="Glucocorticoid receptor-like (DNA-binding domain)"/>
    <property type="match status" value="2"/>
</dbReference>
<dbReference type="GO" id="GO:0008270">
    <property type="term" value="F:zinc ion binding"/>
    <property type="evidence" value="ECO:0007669"/>
    <property type="project" value="InterPro"/>
</dbReference>
<dbReference type="CDD" id="cd09341">
    <property type="entry name" value="LIM2_Testin_like"/>
    <property type="match status" value="1"/>
</dbReference>
<proteinExistence type="predicted"/>
<accession>A0A0N5D186</accession>
<evidence type="ECO:0000313" key="8">
    <source>
        <dbReference type="EMBL" id="VDN03959.1"/>
    </source>
</evidence>
<organism evidence="10">
    <name type="scientific">Thelazia callipaeda</name>
    <name type="common">Oriental eyeworm</name>
    <name type="synonym">Parasitic nematode</name>
    <dbReference type="NCBI Taxonomy" id="103827"/>
    <lineage>
        <taxon>Eukaryota</taxon>
        <taxon>Metazoa</taxon>
        <taxon>Ecdysozoa</taxon>
        <taxon>Nematoda</taxon>
        <taxon>Chromadorea</taxon>
        <taxon>Rhabditida</taxon>
        <taxon>Spirurina</taxon>
        <taxon>Spiruromorpha</taxon>
        <taxon>Thelazioidea</taxon>
        <taxon>Thelaziidae</taxon>
        <taxon>Thelazia</taxon>
    </lineage>
</organism>
<dbReference type="CDD" id="cd09340">
    <property type="entry name" value="LIM1_Testin_like"/>
    <property type="match status" value="1"/>
</dbReference>
<evidence type="ECO:0000313" key="9">
    <source>
        <dbReference type="Proteomes" id="UP000276776"/>
    </source>
</evidence>
<dbReference type="PROSITE" id="PS00478">
    <property type="entry name" value="LIM_DOMAIN_1"/>
    <property type="match status" value="1"/>
</dbReference>
<dbReference type="WBParaSite" id="TCLT_0000660401-mRNA-1">
    <property type="protein sequence ID" value="TCLT_0000660401-mRNA-1"/>
    <property type="gene ID" value="TCLT_0000660401"/>
</dbReference>
<evidence type="ECO:0000259" key="7">
    <source>
        <dbReference type="PROSITE" id="PS51303"/>
    </source>
</evidence>
<protein>
    <submittedName>
        <fullName evidence="10">LIM domain protein</fullName>
    </submittedName>
</protein>
<dbReference type="SMART" id="SM00132">
    <property type="entry name" value="LIM"/>
    <property type="match status" value="3"/>
</dbReference>
<dbReference type="Pfam" id="PF00412">
    <property type="entry name" value="LIM"/>
    <property type="match status" value="3"/>
</dbReference>
<dbReference type="OrthoDB" id="10069167at2759"/>
<keyword evidence="3 5" id="KW-0862">Zinc</keyword>
<dbReference type="Proteomes" id="UP000276776">
    <property type="component" value="Unassembled WGS sequence"/>
</dbReference>
<dbReference type="Gene3D" id="2.10.110.10">
    <property type="entry name" value="Cysteine Rich Protein"/>
    <property type="match status" value="3"/>
</dbReference>
<dbReference type="PROSITE" id="PS51303">
    <property type="entry name" value="PET"/>
    <property type="match status" value="1"/>
</dbReference>
<keyword evidence="1 5" id="KW-0479">Metal-binding</keyword>
<name>A0A0N5D186_THECL</name>